<reference evidence="3" key="2">
    <citation type="submission" date="2015-01" db="EMBL/GenBank/DDBJ databases">
        <title>Evolutionary Origins and Diversification of the Mycorrhizal Mutualists.</title>
        <authorList>
            <consortium name="DOE Joint Genome Institute"/>
            <consortium name="Mycorrhizal Genomics Consortium"/>
            <person name="Kohler A."/>
            <person name="Kuo A."/>
            <person name="Nagy L.G."/>
            <person name="Floudas D."/>
            <person name="Copeland A."/>
            <person name="Barry K.W."/>
            <person name="Cichocki N."/>
            <person name="Veneault-Fourrey C."/>
            <person name="LaButti K."/>
            <person name="Lindquist E.A."/>
            <person name="Lipzen A."/>
            <person name="Lundell T."/>
            <person name="Morin E."/>
            <person name="Murat C."/>
            <person name="Riley R."/>
            <person name="Ohm R."/>
            <person name="Sun H."/>
            <person name="Tunlid A."/>
            <person name="Henrissat B."/>
            <person name="Grigoriev I.V."/>
            <person name="Hibbett D.S."/>
            <person name="Martin F."/>
        </authorList>
    </citation>
    <scope>NUCLEOTIDE SEQUENCE [LARGE SCALE GENOMIC DNA]</scope>
    <source>
        <strain evidence="3">Zn</strain>
    </source>
</reference>
<sequence>MGMVYGHWNNNSTPTLQSTTLDRSPFGKESHMRQITSVVEHPGSPSLHIPTHLAAADDFGRPT</sequence>
<dbReference type="InParanoid" id="A0A0C3HB75"/>
<dbReference type="Proteomes" id="UP000054321">
    <property type="component" value="Unassembled WGS sequence"/>
</dbReference>
<keyword evidence="3" id="KW-1185">Reference proteome</keyword>
<proteinExistence type="predicted"/>
<evidence type="ECO:0000256" key="1">
    <source>
        <dbReference type="SAM" id="MobiDB-lite"/>
    </source>
</evidence>
<accession>A0A0C3HB75</accession>
<reference evidence="2 3" key="1">
    <citation type="submission" date="2014-04" db="EMBL/GenBank/DDBJ databases">
        <authorList>
            <consortium name="DOE Joint Genome Institute"/>
            <person name="Kuo A."/>
            <person name="Martino E."/>
            <person name="Perotto S."/>
            <person name="Kohler A."/>
            <person name="Nagy L.G."/>
            <person name="Floudas D."/>
            <person name="Copeland A."/>
            <person name="Barry K.W."/>
            <person name="Cichocki N."/>
            <person name="Veneault-Fourrey C."/>
            <person name="LaButti K."/>
            <person name="Lindquist E.A."/>
            <person name="Lipzen A."/>
            <person name="Lundell T."/>
            <person name="Morin E."/>
            <person name="Murat C."/>
            <person name="Sun H."/>
            <person name="Tunlid A."/>
            <person name="Henrissat B."/>
            <person name="Grigoriev I.V."/>
            <person name="Hibbett D.S."/>
            <person name="Martin F."/>
            <person name="Nordberg H.P."/>
            <person name="Cantor M.N."/>
            <person name="Hua S.X."/>
        </authorList>
    </citation>
    <scope>NUCLEOTIDE SEQUENCE [LARGE SCALE GENOMIC DNA]</scope>
    <source>
        <strain evidence="2 3">Zn</strain>
    </source>
</reference>
<dbReference type="HOGENOM" id="CLU_2886380_0_0_1"/>
<protein>
    <submittedName>
        <fullName evidence="2">Uncharacterized protein</fullName>
    </submittedName>
</protein>
<dbReference type="AlphaFoldDB" id="A0A0C3HB75"/>
<name>A0A0C3HB75_OIDMZ</name>
<organism evidence="2 3">
    <name type="scientific">Oidiodendron maius (strain Zn)</name>
    <dbReference type="NCBI Taxonomy" id="913774"/>
    <lineage>
        <taxon>Eukaryota</taxon>
        <taxon>Fungi</taxon>
        <taxon>Dikarya</taxon>
        <taxon>Ascomycota</taxon>
        <taxon>Pezizomycotina</taxon>
        <taxon>Leotiomycetes</taxon>
        <taxon>Leotiomycetes incertae sedis</taxon>
        <taxon>Myxotrichaceae</taxon>
        <taxon>Oidiodendron</taxon>
    </lineage>
</organism>
<evidence type="ECO:0000313" key="2">
    <source>
        <dbReference type="EMBL" id="KIN05491.1"/>
    </source>
</evidence>
<feature type="region of interest" description="Disordered" evidence="1">
    <location>
        <begin position="1"/>
        <end position="30"/>
    </location>
</feature>
<evidence type="ECO:0000313" key="3">
    <source>
        <dbReference type="Proteomes" id="UP000054321"/>
    </source>
</evidence>
<gene>
    <name evidence="2" type="ORF">OIDMADRAFT_16841</name>
</gene>
<feature type="compositionally biased region" description="Polar residues" evidence="1">
    <location>
        <begin position="8"/>
        <end position="22"/>
    </location>
</feature>
<dbReference type="EMBL" id="KN832871">
    <property type="protein sequence ID" value="KIN05491.1"/>
    <property type="molecule type" value="Genomic_DNA"/>
</dbReference>